<proteinExistence type="predicted"/>
<accession>A0AB34JLB3</accession>
<evidence type="ECO:0000259" key="2">
    <source>
        <dbReference type="Pfam" id="PF03372"/>
    </source>
</evidence>
<dbReference type="InterPro" id="IPR005135">
    <property type="entry name" value="Endo/exonuclease/phosphatase"/>
</dbReference>
<protein>
    <recommendedName>
        <fullName evidence="2">Endonuclease/exonuclease/phosphatase domain-containing protein</fullName>
    </recommendedName>
</protein>
<dbReference type="Pfam" id="PF03372">
    <property type="entry name" value="Exo_endo_phos"/>
    <property type="match status" value="1"/>
</dbReference>
<feature type="region of interest" description="Disordered" evidence="1">
    <location>
        <begin position="403"/>
        <end position="454"/>
    </location>
</feature>
<keyword evidence="4" id="KW-1185">Reference proteome</keyword>
<sequence length="486" mass="52675">MGVLAKGSPLDTCLARLSVLSYNLLAPLYVRPVDERTGTVQPFAAFEWAEPAAQRLEWAVRQPKLAAELTASRADLICLQEVQYEAAPDGTFALPAWLQLDGYEAHVPAQRELSDIAARNFRVLRCGAAIGNAILVRRERLTVVDSAKPANTRVQLLVRGREGGALHALLPTAVACVHLDAKDEEQRVKAVLRCLELATVMGTRELIVCGDMNSECLPGSCLGAFFDGAPPPTREELKRECASALRLEGVEGAVATPSEEQLAGWMALHKSVVESCRAQRIRLARVPTGGTRAAYAHGATSGPCVQWQLDHIFYTPRTLELSSHWQTLEADPESSAAGLPSLTCPSDHLPVAATFAPHAPAVLPNDKRQELLSRVDELVAQQVRERADLVALLEEEGRAVAAADGETAGDSSKNIDENKAGSTKKKKRGPPSPAMQAFLRSRRERERALKAEQRQEREELILSLGDVHLDAVEEHVGSATAWCASV</sequence>
<comment type="caution">
    <text evidence="3">The sequence shown here is derived from an EMBL/GenBank/DDBJ whole genome shotgun (WGS) entry which is preliminary data.</text>
</comment>
<dbReference type="GO" id="GO:0000175">
    <property type="term" value="F:3'-5'-RNA exonuclease activity"/>
    <property type="evidence" value="ECO:0007669"/>
    <property type="project" value="TreeGrafter"/>
</dbReference>
<dbReference type="PANTHER" id="PTHR12121">
    <property type="entry name" value="CARBON CATABOLITE REPRESSOR PROTEIN 4"/>
    <property type="match status" value="1"/>
</dbReference>
<reference evidence="3 4" key="1">
    <citation type="journal article" date="2024" name="Science">
        <title>Giant polyketide synthase enzymes in the biosynthesis of giant marine polyether toxins.</title>
        <authorList>
            <person name="Fallon T.R."/>
            <person name="Shende V.V."/>
            <person name="Wierzbicki I.H."/>
            <person name="Pendleton A.L."/>
            <person name="Watervoot N.F."/>
            <person name="Auber R.P."/>
            <person name="Gonzalez D.J."/>
            <person name="Wisecaver J.H."/>
            <person name="Moore B.S."/>
        </authorList>
    </citation>
    <scope>NUCLEOTIDE SEQUENCE [LARGE SCALE GENOMIC DNA]</scope>
    <source>
        <strain evidence="3 4">12B1</strain>
    </source>
</reference>
<evidence type="ECO:0000256" key="1">
    <source>
        <dbReference type="SAM" id="MobiDB-lite"/>
    </source>
</evidence>
<gene>
    <name evidence="3" type="ORF">AB1Y20_021357</name>
</gene>
<feature type="compositionally biased region" description="Basic and acidic residues" evidence="1">
    <location>
        <begin position="441"/>
        <end position="454"/>
    </location>
</feature>
<organism evidence="3 4">
    <name type="scientific">Prymnesium parvum</name>
    <name type="common">Toxic golden alga</name>
    <dbReference type="NCBI Taxonomy" id="97485"/>
    <lineage>
        <taxon>Eukaryota</taxon>
        <taxon>Haptista</taxon>
        <taxon>Haptophyta</taxon>
        <taxon>Prymnesiophyceae</taxon>
        <taxon>Prymnesiales</taxon>
        <taxon>Prymnesiaceae</taxon>
        <taxon>Prymnesium</taxon>
    </lineage>
</organism>
<name>A0AB34JLB3_PRYPA</name>
<dbReference type="SUPFAM" id="SSF56219">
    <property type="entry name" value="DNase I-like"/>
    <property type="match status" value="1"/>
</dbReference>
<dbReference type="Gene3D" id="3.60.10.10">
    <property type="entry name" value="Endonuclease/exonuclease/phosphatase"/>
    <property type="match status" value="1"/>
</dbReference>
<dbReference type="PANTHER" id="PTHR12121:SF36">
    <property type="entry name" value="ENDONUCLEASE_EXONUCLEASE_PHOSPHATASE DOMAIN-CONTAINING PROTEIN"/>
    <property type="match status" value="1"/>
</dbReference>
<evidence type="ECO:0000313" key="3">
    <source>
        <dbReference type="EMBL" id="KAL1521702.1"/>
    </source>
</evidence>
<dbReference type="InterPro" id="IPR036691">
    <property type="entry name" value="Endo/exonu/phosph_ase_sf"/>
</dbReference>
<feature type="domain" description="Endonuclease/exonuclease/phosphatase" evidence="2">
    <location>
        <begin position="65"/>
        <end position="348"/>
    </location>
</feature>
<dbReference type="EMBL" id="JBGBPQ010000007">
    <property type="protein sequence ID" value="KAL1521702.1"/>
    <property type="molecule type" value="Genomic_DNA"/>
</dbReference>
<dbReference type="Proteomes" id="UP001515480">
    <property type="component" value="Unassembled WGS sequence"/>
</dbReference>
<dbReference type="AlphaFoldDB" id="A0AB34JLB3"/>
<evidence type="ECO:0000313" key="4">
    <source>
        <dbReference type="Proteomes" id="UP001515480"/>
    </source>
</evidence>
<dbReference type="InterPro" id="IPR050410">
    <property type="entry name" value="CCR4/nocturin_mRNA_transcr"/>
</dbReference>